<dbReference type="PATRIC" id="fig|1329909.3.peg.3949"/>
<dbReference type="AlphaFoldDB" id="T0GCI5"/>
<feature type="transmembrane region" description="Helical" evidence="2">
    <location>
        <begin position="70"/>
        <end position="89"/>
    </location>
</feature>
<reference evidence="3 4" key="1">
    <citation type="journal article" date="2013" name="Genome Announc.">
        <title>Draft Genome Sequence of Sphingobium quisquiliarum Strain P25T, a Novel Hexachlorocyclohexane (HCH)-Degrading Bacterium Isolated from an HCH Dumpsite.</title>
        <authorList>
            <person name="Kumar Singh A."/>
            <person name="Sangwan N."/>
            <person name="Sharma A."/>
            <person name="Gupta V."/>
            <person name="Khurana J.P."/>
            <person name="Lal R."/>
        </authorList>
    </citation>
    <scope>NUCLEOTIDE SEQUENCE [LARGE SCALE GENOMIC DNA]</scope>
    <source>
        <strain evidence="3 4">P25</strain>
    </source>
</reference>
<organism evidence="3 4">
    <name type="scientific">Sphingobium quisquiliarum P25</name>
    <dbReference type="NCBI Taxonomy" id="1329909"/>
    <lineage>
        <taxon>Bacteria</taxon>
        <taxon>Pseudomonadati</taxon>
        <taxon>Pseudomonadota</taxon>
        <taxon>Alphaproteobacteria</taxon>
        <taxon>Sphingomonadales</taxon>
        <taxon>Sphingomonadaceae</taxon>
        <taxon>Sphingobium</taxon>
    </lineage>
</organism>
<protein>
    <submittedName>
        <fullName evidence="3">Uncharacterized protein</fullName>
    </submittedName>
</protein>
<keyword evidence="4" id="KW-1185">Reference proteome</keyword>
<comment type="caution">
    <text evidence="3">The sequence shown here is derived from an EMBL/GenBank/DDBJ whole genome shotgun (WGS) entry which is preliminary data.</text>
</comment>
<feature type="transmembrane region" description="Helical" evidence="2">
    <location>
        <begin position="46"/>
        <end position="64"/>
    </location>
</feature>
<keyword evidence="2" id="KW-0472">Membrane</keyword>
<accession>T0GCI5</accession>
<evidence type="ECO:0000256" key="2">
    <source>
        <dbReference type="SAM" id="Phobius"/>
    </source>
</evidence>
<sequence>MPPDPRPAQLAAKAKAQAKEREAAEAKRRQEVRESGARERVQNIKLCLQAGAAVFLVAFAMLYFGRGWLWWLGLASSMGAGVLFAAALAQFEEHRRIAKLA</sequence>
<gene>
    <name evidence="3" type="ORF">L288_20540</name>
</gene>
<feature type="compositionally biased region" description="Basic and acidic residues" evidence="1">
    <location>
        <begin position="17"/>
        <end position="37"/>
    </location>
</feature>
<dbReference type="EMBL" id="ATHO01000172">
    <property type="protein sequence ID" value="EQA98366.1"/>
    <property type="molecule type" value="Genomic_DNA"/>
</dbReference>
<dbReference type="Proteomes" id="UP000015525">
    <property type="component" value="Unassembled WGS sequence"/>
</dbReference>
<evidence type="ECO:0000313" key="4">
    <source>
        <dbReference type="Proteomes" id="UP000015525"/>
    </source>
</evidence>
<feature type="region of interest" description="Disordered" evidence="1">
    <location>
        <begin position="1"/>
        <end position="37"/>
    </location>
</feature>
<proteinExistence type="predicted"/>
<keyword evidence="2" id="KW-1133">Transmembrane helix</keyword>
<name>T0GCI5_9SPHN</name>
<evidence type="ECO:0000313" key="3">
    <source>
        <dbReference type="EMBL" id="EQA98366.1"/>
    </source>
</evidence>
<keyword evidence="2" id="KW-0812">Transmembrane</keyword>
<evidence type="ECO:0000256" key="1">
    <source>
        <dbReference type="SAM" id="MobiDB-lite"/>
    </source>
</evidence>